<protein>
    <recommendedName>
        <fullName evidence="3">CBS domain-containing protein</fullName>
    </recommendedName>
</protein>
<keyword evidence="1 2" id="KW-0129">CBS domain</keyword>
<dbReference type="PROSITE" id="PS51371">
    <property type="entry name" value="CBS"/>
    <property type="match status" value="2"/>
</dbReference>
<evidence type="ECO:0000313" key="5">
    <source>
        <dbReference type="Proteomes" id="UP000095347"/>
    </source>
</evidence>
<dbReference type="InterPro" id="IPR000644">
    <property type="entry name" value="CBS_dom"/>
</dbReference>
<gene>
    <name evidence="4" type="ORF">BEN30_13385</name>
</gene>
<dbReference type="Gene3D" id="3.10.580.10">
    <property type="entry name" value="CBS-domain"/>
    <property type="match status" value="1"/>
</dbReference>
<name>A0A1E5Q5W3_9PROT</name>
<evidence type="ECO:0000313" key="4">
    <source>
        <dbReference type="EMBL" id="OEJ65983.1"/>
    </source>
</evidence>
<accession>A0A1E5Q5W3</accession>
<dbReference type="EMBL" id="MCGG01000042">
    <property type="protein sequence ID" value="OEJ65983.1"/>
    <property type="molecule type" value="Genomic_DNA"/>
</dbReference>
<dbReference type="PANTHER" id="PTHR43080">
    <property type="entry name" value="CBS DOMAIN-CONTAINING PROTEIN CBSX3, MITOCHONDRIAL"/>
    <property type="match status" value="1"/>
</dbReference>
<dbReference type="PANTHER" id="PTHR43080:SF2">
    <property type="entry name" value="CBS DOMAIN-CONTAINING PROTEIN"/>
    <property type="match status" value="1"/>
</dbReference>
<feature type="domain" description="CBS" evidence="3">
    <location>
        <begin position="10"/>
        <end position="66"/>
    </location>
</feature>
<reference evidence="5" key="1">
    <citation type="submission" date="2016-07" db="EMBL/GenBank/DDBJ databases">
        <authorList>
            <person name="Florea S."/>
            <person name="Webb J.S."/>
            <person name="Jaromczyk J."/>
            <person name="Schardl C.L."/>
        </authorList>
    </citation>
    <scope>NUCLEOTIDE SEQUENCE [LARGE SCALE GENOMIC DNA]</scope>
    <source>
        <strain evidence="5">MV-1</strain>
    </source>
</reference>
<feature type="domain" description="CBS" evidence="3">
    <location>
        <begin position="75"/>
        <end position="132"/>
    </location>
</feature>
<dbReference type="AlphaFoldDB" id="A0A1E5Q5W3"/>
<dbReference type="RefSeq" id="WP_069958563.1">
    <property type="nucleotide sequence ID" value="NZ_MCGG01000042.1"/>
</dbReference>
<evidence type="ECO:0000259" key="3">
    <source>
        <dbReference type="PROSITE" id="PS51371"/>
    </source>
</evidence>
<dbReference type="SMART" id="SM00116">
    <property type="entry name" value="CBS"/>
    <property type="match status" value="2"/>
</dbReference>
<dbReference type="InterPro" id="IPR046342">
    <property type="entry name" value="CBS_dom_sf"/>
</dbReference>
<comment type="caution">
    <text evidence="4">The sequence shown here is derived from an EMBL/GenBank/DDBJ whole genome shotgun (WGS) entry which is preliminary data.</text>
</comment>
<dbReference type="Proteomes" id="UP000095347">
    <property type="component" value="Unassembled WGS sequence"/>
</dbReference>
<evidence type="ECO:0000256" key="1">
    <source>
        <dbReference type="ARBA" id="ARBA00023122"/>
    </source>
</evidence>
<organism evidence="4 5">
    <name type="scientific">Magnetovibrio blakemorei</name>
    <dbReference type="NCBI Taxonomy" id="28181"/>
    <lineage>
        <taxon>Bacteria</taxon>
        <taxon>Pseudomonadati</taxon>
        <taxon>Pseudomonadota</taxon>
        <taxon>Alphaproteobacteria</taxon>
        <taxon>Rhodospirillales</taxon>
        <taxon>Magnetovibrionaceae</taxon>
        <taxon>Magnetovibrio</taxon>
    </lineage>
</organism>
<dbReference type="InterPro" id="IPR051257">
    <property type="entry name" value="Diverse_CBS-Domain"/>
</dbReference>
<evidence type="ECO:0000256" key="2">
    <source>
        <dbReference type="PROSITE-ProRule" id="PRU00703"/>
    </source>
</evidence>
<dbReference type="STRING" id="28181.BEN30_13385"/>
<sequence>MIVKTILDEKGPELIKVKQTDSVRMVAQVFKAERIGFALVDDSANNHVGTISERDIVQAIADGGNIEGMIAKDVMTQNVVSVGPEETIETVRDIMTARRTRHVLVKDEGLVVGVVSIGDVIKHSLAECQIDTGQLREYITGTGYQ</sequence>
<dbReference type="OrthoDB" id="9807125at2"/>
<proteinExistence type="predicted"/>
<dbReference type="Pfam" id="PF00571">
    <property type="entry name" value="CBS"/>
    <property type="match status" value="2"/>
</dbReference>
<dbReference type="SUPFAM" id="SSF54631">
    <property type="entry name" value="CBS-domain pair"/>
    <property type="match status" value="1"/>
</dbReference>
<keyword evidence="5" id="KW-1185">Reference proteome</keyword>